<accession>K0SAT4</accession>
<organism evidence="2 3">
    <name type="scientific">Thalassiosira oceanica</name>
    <name type="common">Marine diatom</name>
    <dbReference type="NCBI Taxonomy" id="159749"/>
    <lineage>
        <taxon>Eukaryota</taxon>
        <taxon>Sar</taxon>
        <taxon>Stramenopiles</taxon>
        <taxon>Ochrophyta</taxon>
        <taxon>Bacillariophyta</taxon>
        <taxon>Coscinodiscophyceae</taxon>
        <taxon>Thalassiosirophycidae</taxon>
        <taxon>Thalassiosirales</taxon>
        <taxon>Thalassiosiraceae</taxon>
        <taxon>Thalassiosira</taxon>
    </lineage>
</organism>
<keyword evidence="3" id="KW-1185">Reference proteome</keyword>
<sequence>MAFPIGTSFANLVSNSGSHARLNSRRALMSSMQRHLQAHTTKQADIIVTVAKEPALVVISRASGEPVKSAILHHISTEGHAEKGGAVSAPTVFSCYGLHEAKVAHFSKAEEDEGPIEEVSSAAFMVVNGRVLVLEELEKHIDSSFDSLLKALVDLTSQDLIADFEESNPGESLPSVPDLARIKIRNEEDVPFRQQILHGHEERARDSWKQALESLPRPPVRNDMDDGPGLVKSPPEDEALGASRKRKAEAPPTKFPVGTSVLAIVDSQAIKGTISAIHPDEEDLALPSYSIDIKLGVEETTIEGIAEEAIRQVTNVRGAAAKQSQGEGDRQTARKESPTKGSPNKSRPRKSAADKFGAPATNTGDQRGVHFRDDTAAKPTRDFDNPYKAGGGSTARRGERPRPPNGAQSNDLSTAMGLMNATFACSGETP</sequence>
<name>K0SAT4_THAOC</name>
<evidence type="ECO:0000313" key="3">
    <source>
        <dbReference type="Proteomes" id="UP000266841"/>
    </source>
</evidence>
<dbReference type="AlphaFoldDB" id="K0SAT4"/>
<comment type="caution">
    <text evidence="2">The sequence shown here is derived from an EMBL/GenBank/DDBJ whole genome shotgun (WGS) entry which is preliminary data.</text>
</comment>
<feature type="compositionally biased region" description="Basic and acidic residues" evidence="1">
    <location>
        <begin position="367"/>
        <end position="385"/>
    </location>
</feature>
<gene>
    <name evidence="2" type="ORF">THAOC_16991</name>
</gene>
<proteinExistence type="predicted"/>
<evidence type="ECO:0000256" key="1">
    <source>
        <dbReference type="SAM" id="MobiDB-lite"/>
    </source>
</evidence>
<protein>
    <submittedName>
        <fullName evidence="2">Uncharacterized protein</fullName>
    </submittedName>
</protein>
<dbReference type="EMBL" id="AGNL01018914">
    <property type="protein sequence ID" value="EJK62400.1"/>
    <property type="molecule type" value="Genomic_DNA"/>
</dbReference>
<feature type="region of interest" description="Disordered" evidence="1">
    <location>
        <begin position="317"/>
        <end position="430"/>
    </location>
</feature>
<dbReference type="Proteomes" id="UP000266841">
    <property type="component" value="Unassembled WGS sequence"/>
</dbReference>
<reference evidence="2 3" key="1">
    <citation type="journal article" date="2012" name="Genome Biol.">
        <title>Genome and low-iron response of an oceanic diatom adapted to chronic iron limitation.</title>
        <authorList>
            <person name="Lommer M."/>
            <person name="Specht M."/>
            <person name="Roy A.S."/>
            <person name="Kraemer L."/>
            <person name="Andreson R."/>
            <person name="Gutowska M.A."/>
            <person name="Wolf J."/>
            <person name="Bergner S.V."/>
            <person name="Schilhabel M.B."/>
            <person name="Klostermeier U.C."/>
            <person name="Beiko R.G."/>
            <person name="Rosenstiel P."/>
            <person name="Hippler M."/>
            <person name="Laroche J."/>
        </authorList>
    </citation>
    <scope>NUCLEOTIDE SEQUENCE [LARGE SCALE GENOMIC DNA]</scope>
    <source>
        <strain evidence="2 3">CCMP1005</strain>
    </source>
</reference>
<feature type="region of interest" description="Disordered" evidence="1">
    <location>
        <begin position="201"/>
        <end position="254"/>
    </location>
</feature>
<evidence type="ECO:0000313" key="2">
    <source>
        <dbReference type="EMBL" id="EJK62400.1"/>
    </source>
</evidence>
<feature type="compositionally biased region" description="Basic and acidic residues" evidence="1">
    <location>
        <begin position="327"/>
        <end position="338"/>
    </location>
</feature>